<dbReference type="AlphaFoldDB" id="A0A3N4PNS4"/>
<sequence>MKPVRRQKIQTITMVLTLQHHQHFPGIPSASGLAFYNGHYYIVGDDATKLFILNADLTLNNRLPVPGAESNGEQPRIPKKIKKDWESLSIIKAANKTALMALGSGSLAPHRNAALLYFPDTGAMEIKDLTAFYETLKLEADLNIEAATELGEALLLGNRGHLGKPENLLILSAVQEIWKPVSGTHICHLHLPEEPGFSGISGLAWHPEKDWLFFTTSKEETTNVYDDGKISDSRMGIIKNATAAVKQSTVRPDEWFKLEEVHPVFNSQKIESICVRELADTMEIMLVADNDDGGSHIFRLAAG</sequence>
<protein>
    <recommendedName>
        <fullName evidence="3">WD40 repeat domain-containing protein</fullName>
    </recommendedName>
</protein>
<evidence type="ECO:0000313" key="1">
    <source>
        <dbReference type="EMBL" id="RPE08299.1"/>
    </source>
</evidence>
<dbReference type="InterPro" id="IPR053851">
    <property type="entry name" value="DUF6929"/>
</dbReference>
<dbReference type="SUPFAM" id="SSF63829">
    <property type="entry name" value="Calcium-dependent phosphotriesterase"/>
    <property type="match status" value="1"/>
</dbReference>
<keyword evidence="2" id="KW-1185">Reference proteome</keyword>
<dbReference type="Proteomes" id="UP000278351">
    <property type="component" value="Unassembled WGS sequence"/>
</dbReference>
<reference evidence="1 2" key="1">
    <citation type="submission" date="2018-11" db="EMBL/GenBank/DDBJ databases">
        <title>Chitinophaga lutea sp.nov., isolate from arsenic contaminated soil.</title>
        <authorList>
            <person name="Zong Y."/>
        </authorList>
    </citation>
    <scope>NUCLEOTIDE SEQUENCE [LARGE SCALE GENOMIC DNA]</scope>
    <source>
        <strain evidence="1 2">ZY74</strain>
    </source>
</reference>
<dbReference type="EMBL" id="RPDH01000002">
    <property type="protein sequence ID" value="RPE08299.1"/>
    <property type="molecule type" value="Genomic_DNA"/>
</dbReference>
<dbReference type="Pfam" id="PF22000">
    <property type="entry name" value="DUF6929"/>
    <property type="match status" value="1"/>
</dbReference>
<accession>A0A3N4PNS4</accession>
<evidence type="ECO:0008006" key="3">
    <source>
        <dbReference type="Google" id="ProtNLM"/>
    </source>
</evidence>
<comment type="caution">
    <text evidence="1">The sequence shown here is derived from an EMBL/GenBank/DDBJ whole genome shotgun (WGS) entry which is preliminary data.</text>
</comment>
<evidence type="ECO:0000313" key="2">
    <source>
        <dbReference type="Proteomes" id="UP000278351"/>
    </source>
</evidence>
<gene>
    <name evidence="1" type="ORF">EGT74_14660</name>
</gene>
<name>A0A3N4PNS4_9BACT</name>
<organism evidence="1 2">
    <name type="scientific">Chitinophaga lutea</name>
    <dbReference type="NCBI Taxonomy" id="2488634"/>
    <lineage>
        <taxon>Bacteria</taxon>
        <taxon>Pseudomonadati</taxon>
        <taxon>Bacteroidota</taxon>
        <taxon>Chitinophagia</taxon>
        <taxon>Chitinophagales</taxon>
        <taxon>Chitinophagaceae</taxon>
        <taxon>Chitinophaga</taxon>
    </lineage>
</organism>
<proteinExistence type="predicted"/>